<accession>A0A1F6TPC5</accession>
<dbReference type="InterPro" id="IPR019587">
    <property type="entry name" value="Polyketide_cyclase/dehydratase"/>
</dbReference>
<reference evidence="1 2" key="1">
    <citation type="journal article" date="2016" name="Nat. Commun.">
        <title>Thousands of microbial genomes shed light on interconnected biogeochemical processes in an aquifer system.</title>
        <authorList>
            <person name="Anantharaman K."/>
            <person name="Brown C.T."/>
            <person name="Hug L.A."/>
            <person name="Sharon I."/>
            <person name="Castelle C.J."/>
            <person name="Probst A.J."/>
            <person name="Thomas B.C."/>
            <person name="Singh A."/>
            <person name="Wilkins M.J."/>
            <person name="Karaoz U."/>
            <person name="Brodie E.L."/>
            <person name="Williams K.H."/>
            <person name="Hubbard S.S."/>
            <person name="Banfield J.F."/>
        </authorList>
    </citation>
    <scope>NUCLEOTIDE SEQUENCE [LARGE SCALE GENOMIC DNA]</scope>
</reference>
<sequence length="184" mass="21025">MLTVSRSIHIDAPVERVFALMADPLARSRLHPDAEPIRVEIEGGGPLRAGGVVHFRLQIGNRIADYRTRVRELDPARRIVSLSDSAVPFEVRIETEPEDRGTRLTQTETFEPSDDMLIETSVADSLTRKVLQVIEPLMPLFDPDYARRIRGRQEELLTQRLEKNLDRWLAAIKRHLEQKANGQD</sequence>
<dbReference type="EMBL" id="MFSU01000069">
    <property type="protein sequence ID" value="OGI46955.1"/>
    <property type="molecule type" value="Genomic_DNA"/>
</dbReference>
<evidence type="ECO:0008006" key="3">
    <source>
        <dbReference type="Google" id="ProtNLM"/>
    </source>
</evidence>
<organism evidence="1 2">
    <name type="scientific">Candidatus Muproteobacteria bacterium RBG_16_65_34</name>
    <dbReference type="NCBI Taxonomy" id="1817760"/>
    <lineage>
        <taxon>Bacteria</taxon>
        <taxon>Pseudomonadati</taxon>
        <taxon>Pseudomonadota</taxon>
        <taxon>Candidatus Muproteobacteria</taxon>
    </lineage>
</organism>
<dbReference type="InterPro" id="IPR023393">
    <property type="entry name" value="START-like_dom_sf"/>
</dbReference>
<proteinExistence type="predicted"/>
<dbReference type="Pfam" id="PF10604">
    <property type="entry name" value="Polyketide_cyc2"/>
    <property type="match status" value="1"/>
</dbReference>
<dbReference type="SUPFAM" id="SSF55961">
    <property type="entry name" value="Bet v1-like"/>
    <property type="match status" value="1"/>
</dbReference>
<dbReference type="Proteomes" id="UP000178885">
    <property type="component" value="Unassembled WGS sequence"/>
</dbReference>
<gene>
    <name evidence="1" type="ORF">A2151_03535</name>
</gene>
<dbReference type="AlphaFoldDB" id="A0A1F6TPC5"/>
<protein>
    <recommendedName>
        <fullName evidence="3">Polyketide cyclase / dehydrase and lipid transport</fullName>
    </recommendedName>
</protein>
<comment type="caution">
    <text evidence="1">The sequence shown here is derived from an EMBL/GenBank/DDBJ whole genome shotgun (WGS) entry which is preliminary data.</text>
</comment>
<evidence type="ECO:0000313" key="2">
    <source>
        <dbReference type="Proteomes" id="UP000178885"/>
    </source>
</evidence>
<name>A0A1F6TPC5_9PROT</name>
<dbReference type="Gene3D" id="3.30.530.20">
    <property type="match status" value="1"/>
</dbReference>
<evidence type="ECO:0000313" key="1">
    <source>
        <dbReference type="EMBL" id="OGI46955.1"/>
    </source>
</evidence>